<dbReference type="GO" id="GO:0140284">
    <property type="term" value="C:endoplasmic reticulum-endosome membrane contact site"/>
    <property type="evidence" value="ECO:0007669"/>
    <property type="project" value="TreeGrafter"/>
</dbReference>
<dbReference type="Proteomes" id="UP000594260">
    <property type="component" value="Unplaced"/>
</dbReference>
<dbReference type="SMART" id="SM00516">
    <property type="entry name" value="SEC14"/>
    <property type="match status" value="1"/>
</dbReference>
<dbReference type="InterPro" id="IPR001251">
    <property type="entry name" value="CRAL-TRIO_dom"/>
</dbReference>
<name>A0A7M7J4A6_VARDE</name>
<evidence type="ECO:0000313" key="3">
    <source>
        <dbReference type="Proteomes" id="UP000594260"/>
    </source>
</evidence>
<dbReference type="OMA" id="NDNDIWI"/>
<dbReference type="GO" id="GO:0012505">
    <property type="term" value="C:endomembrane system"/>
    <property type="evidence" value="ECO:0007669"/>
    <property type="project" value="TreeGrafter"/>
</dbReference>
<proteinExistence type="predicted"/>
<dbReference type="KEGG" id="vde:111243097"/>
<dbReference type="SUPFAM" id="SSF52087">
    <property type="entry name" value="CRAL/TRIO domain"/>
    <property type="match status" value="1"/>
</dbReference>
<dbReference type="PROSITE" id="PS50191">
    <property type="entry name" value="CRAL_TRIO"/>
    <property type="match status" value="1"/>
</dbReference>
<dbReference type="PANTHER" id="PTHR46384">
    <property type="entry name" value="MOTILE SPERM DOMAIN-CONTAINING PROTEIN 2"/>
    <property type="match status" value="1"/>
</dbReference>
<dbReference type="CDD" id="cd00170">
    <property type="entry name" value="SEC14"/>
    <property type="match status" value="1"/>
</dbReference>
<dbReference type="OrthoDB" id="75724at2759"/>
<feature type="domain" description="CRAL-TRIO" evidence="1">
    <location>
        <begin position="121"/>
        <end position="262"/>
    </location>
</feature>
<protein>
    <recommendedName>
        <fullName evidence="1">CRAL-TRIO domain-containing protein</fullName>
    </recommendedName>
</protein>
<organism evidence="2 3">
    <name type="scientific">Varroa destructor</name>
    <name type="common">Honeybee mite</name>
    <dbReference type="NCBI Taxonomy" id="109461"/>
    <lineage>
        <taxon>Eukaryota</taxon>
        <taxon>Metazoa</taxon>
        <taxon>Ecdysozoa</taxon>
        <taxon>Arthropoda</taxon>
        <taxon>Chelicerata</taxon>
        <taxon>Arachnida</taxon>
        <taxon>Acari</taxon>
        <taxon>Parasitiformes</taxon>
        <taxon>Mesostigmata</taxon>
        <taxon>Gamasina</taxon>
        <taxon>Dermanyssoidea</taxon>
        <taxon>Varroidae</taxon>
        <taxon>Varroa</taxon>
    </lineage>
</organism>
<dbReference type="AlphaFoldDB" id="A0A7M7J4A6"/>
<dbReference type="InParanoid" id="A0A7M7J4A6"/>
<dbReference type="GeneID" id="111243097"/>
<dbReference type="InterPro" id="IPR053012">
    <property type="entry name" value="ER-organelle_contact"/>
</dbReference>
<dbReference type="Gene3D" id="3.40.525.10">
    <property type="entry name" value="CRAL-TRIO lipid binding domain"/>
    <property type="match status" value="1"/>
</dbReference>
<keyword evidence="3" id="KW-1185">Reference proteome</keyword>
<dbReference type="Pfam" id="PF00650">
    <property type="entry name" value="CRAL_TRIO"/>
    <property type="match status" value="1"/>
</dbReference>
<dbReference type="EnsemblMetazoa" id="XM_022788174">
    <property type="protein sequence ID" value="XP_022643909"/>
    <property type="gene ID" value="LOC111243097"/>
</dbReference>
<dbReference type="PANTHER" id="PTHR46384:SF1">
    <property type="entry name" value="MOTILE SPERM DOMAIN-CONTAINING PROTEIN 2"/>
    <property type="match status" value="1"/>
</dbReference>
<dbReference type="RefSeq" id="XP_022643909.1">
    <property type="nucleotide sequence ID" value="XM_022788174.1"/>
</dbReference>
<dbReference type="InterPro" id="IPR036865">
    <property type="entry name" value="CRAL-TRIO_dom_sf"/>
</dbReference>
<sequence>MSGKIGKTKSKEKKCKVILRTSLDKQDIRRFQQLLRNTISASSELYDPKDVDVLVEDEVICEKFLRRSEACVENALDYAIQSFRWRKTFGVSAIDASGVSQLALDSGVMYFHGFSIGDAFILIFRADLILEPFDSQEETLCHRYLVMFLEEAVIRRKGNVTLLFDCTKARKENLSLHSTINQHMGYVKFLIKLFKSYYPDCLDFVLIYELPVILHACWKIVSRLVPANGIDRIKFVDKKSLRKYIDENNLPRSMGGQSDYVYQHDKNSSALPGWLKTLH</sequence>
<evidence type="ECO:0000313" key="2">
    <source>
        <dbReference type="EnsemblMetazoa" id="XP_022643909"/>
    </source>
</evidence>
<accession>A0A7M7J4A6</accession>
<evidence type="ECO:0000259" key="1">
    <source>
        <dbReference type="PROSITE" id="PS50191"/>
    </source>
</evidence>
<reference evidence="2" key="1">
    <citation type="submission" date="2021-01" db="UniProtKB">
        <authorList>
            <consortium name="EnsemblMetazoa"/>
        </authorList>
    </citation>
    <scope>IDENTIFICATION</scope>
</reference>
<dbReference type="FunCoup" id="A0A7M7J4A6">
    <property type="interactions" value="10"/>
</dbReference>